<keyword evidence="2" id="KW-1185">Reference proteome</keyword>
<gene>
    <name evidence="1" type="ORF">HPLM_LOCUS4</name>
</gene>
<dbReference type="WBParaSite" id="HPLM_0000000301-mRNA-1">
    <property type="protein sequence ID" value="HPLM_0000000301-mRNA-1"/>
    <property type="gene ID" value="HPLM_0000000301"/>
</dbReference>
<evidence type="ECO:0000313" key="3">
    <source>
        <dbReference type="WBParaSite" id="HPLM_0000000301-mRNA-1"/>
    </source>
</evidence>
<protein>
    <submittedName>
        <fullName evidence="1 3">Uncharacterized protein</fullName>
    </submittedName>
</protein>
<name>A0A0N4VRV2_HAEPC</name>
<evidence type="ECO:0000313" key="1">
    <source>
        <dbReference type="EMBL" id="VDO04041.1"/>
    </source>
</evidence>
<dbReference type="AlphaFoldDB" id="A0A0N4VRV2"/>
<dbReference type="EMBL" id="UZAF01000004">
    <property type="protein sequence ID" value="VDO04041.1"/>
    <property type="molecule type" value="Genomic_DNA"/>
</dbReference>
<reference evidence="3" key="1">
    <citation type="submission" date="2017-02" db="UniProtKB">
        <authorList>
            <consortium name="WormBaseParasite"/>
        </authorList>
    </citation>
    <scope>IDENTIFICATION</scope>
</reference>
<dbReference type="Proteomes" id="UP000268014">
    <property type="component" value="Unassembled WGS sequence"/>
</dbReference>
<sequence length="94" mass="10174">MDILIGKSSRVTSDYIGTHPSLNAVPNRSAFNGSLDSGTCASDHSNEDEARSCVNLRGAGVCSVGQEFFQIRDCDHYVLQSLTSQQRLLQIGAR</sequence>
<reference evidence="1 2" key="2">
    <citation type="submission" date="2018-11" db="EMBL/GenBank/DDBJ databases">
        <authorList>
            <consortium name="Pathogen Informatics"/>
        </authorList>
    </citation>
    <scope>NUCLEOTIDE SEQUENCE [LARGE SCALE GENOMIC DNA]</scope>
    <source>
        <strain evidence="1 2">MHpl1</strain>
    </source>
</reference>
<evidence type="ECO:0000313" key="2">
    <source>
        <dbReference type="Proteomes" id="UP000268014"/>
    </source>
</evidence>
<accession>A0A0N4VRV2</accession>
<proteinExistence type="predicted"/>
<organism evidence="3">
    <name type="scientific">Haemonchus placei</name>
    <name type="common">Barber's pole worm</name>
    <dbReference type="NCBI Taxonomy" id="6290"/>
    <lineage>
        <taxon>Eukaryota</taxon>
        <taxon>Metazoa</taxon>
        <taxon>Ecdysozoa</taxon>
        <taxon>Nematoda</taxon>
        <taxon>Chromadorea</taxon>
        <taxon>Rhabditida</taxon>
        <taxon>Rhabditina</taxon>
        <taxon>Rhabditomorpha</taxon>
        <taxon>Strongyloidea</taxon>
        <taxon>Trichostrongylidae</taxon>
        <taxon>Haemonchus</taxon>
    </lineage>
</organism>